<dbReference type="InterPro" id="IPR008139">
    <property type="entry name" value="SaposinB_dom"/>
</dbReference>
<protein>
    <submittedName>
        <fullName evidence="6">Saposin B-type domain-containing protein</fullName>
    </submittedName>
</protein>
<evidence type="ECO:0000256" key="1">
    <source>
        <dbReference type="ARBA" id="ARBA00023157"/>
    </source>
</evidence>
<dbReference type="InterPro" id="IPR051428">
    <property type="entry name" value="Sphingo_Act-Surfact_Prot"/>
</dbReference>
<organism evidence="5 6">
    <name type="scientific">Parascaris univalens</name>
    <name type="common">Nematode worm</name>
    <dbReference type="NCBI Taxonomy" id="6257"/>
    <lineage>
        <taxon>Eukaryota</taxon>
        <taxon>Metazoa</taxon>
        <taxon>Ecdysozoa</taxon>
        <taxon>Nematoda</taxon>
        <taxon>Chromadorea</taxon>
        <taxon>Rhabditida</taxon>
        <taxon>Spirurina</taxon>
        <taxon>Ascaridomorpha</taxon>
        <taxon>Ascaridoidea</taxon>
        <taxon>Ascarididae</taxon>
        <taxon>Parascaris</taxon>
    </lineage>
</organism>
<evidence type="ECO:0000313" key="5">
    <source>
        <dbReference type="Proteomes" id="UP000887569"/>
    </source>
</evidence>
<dbReference type="Gene3D" id="1.10.225.10">
    <property type="entry name" value="Saposin-like"/>
    <property type="match status" value="1"/>
</dbReference>
<dbReference type="Proteomes" id="UP000887569">
    <property type="component" value="Unplaced"/>
</dbReference>
<keyword evidence="2" id="KW-0325">Glycoprotein</keyword>
<dbReference type="AlphaFoldDB" id="A0A914ZJE7"/>
<feature type="domain" description="Saposin B-type" evidence="4">
    <location>
        <begin position="54"/>
        <end position="132"/>
    </location>
</feature>
<dbReference type="PROSITE" id="PS50015">
    <property type="entry name" value="SAP_B"/>
    <property type="match status" value="1"/>
</dbReference>
<dbReference type="Pfam" id="PF03489">
    <property type="entry name" value="SapB_2"/>
    <property type="match status" value="1"/>
</dbReference>
<feature type="chain" id="PRO_5037915551" evidence="3">
    <location>
        <begin position="22"/>
        <end position="132"/>
    </location>
</feature>
<proteinExistence type="predicted"/>
<dbReference type="SUPFAM" id="SSF47862">
    <property type="entry name" value="Saposin"/>
    <property type="match status" value="1"/>
</dbReference>
<sequence>MKTLLFTIALLFASFFNDASTTVTDGHIYPKPPDNYGIKKTLKSPQAQIETKANGYICSLCSQVVSATKDLIIDHEAEIDEVLEQVCYKLFNRHPSEAAACEALIKQELPYIVSLIKKGVQPTQICTNLALC</sequence>
<dbReference type="PANTHER" id="PTHR11480">
    <property type="entry name" value="SAPOSIN-RELATED"/>
    <property type="match status" value="1"/>
</dbReference>
<dbReference type="PANTHER" id="PTHR11480:SF3">
    <property type="entry name" value="BCDNA.GH08312"/>
    <property type="match status" value="1"/>
</dbReference>
<evidence type="ECO:0000256" key="2">
    <source>
        <dbReference type="ARBA" id="ARBA00023180"/>
    </source>
</evidence>
<evidence type="ECO:0000259" key="4">
    <source>
        <dbReference type="PROSITE" id="PS50015"/>
    </source>
</evidence>
<dbReference type="InterPro" id="IPR008138">
    <property type="entry name" value="SapB_2"/>
</dbReference>
<dbReference type="SMART" id="SM00741">
    <property type="entry name" value="SapB"/>
    <property type="match status" value="1"/>
</dbReference>
<reference evidence="6" key="1">
    <citation type="submission" date="2022-11" db="UniProtKB">
        <authorList>
            <consortium name="WormBaseParasite"/>
        </authorList>
    </citation>
    <scope>IDENTIFICATION</scope>
</reference>
<feature type="signal peptide" evidence="3">
    <location>
        <begin position="1"/>
        <end position="21"/>
    </location>
</feature>
<dbReference type="WBParaSite" id="PgB04_g159_t01">
    <property type="protein sequence ID" value="PgB04_g159_t01"/>
    <property type="gene ID" value="PgB04_g159"/>
</dbReference>
<evidence type="ECO:0000256" key="3">
    <source>
        <dbReference type="SAM" id="SignalP"/>
    </source>
</evidence>
<name>A0A914ZJE7_PARUN</name>
<keyword evidence="3" id="KW-0732">Signal</keyword>
<keyword evidence="5" id="KW-1185">Reference proteome</keyword>
<keyword evidence="1" id="KW-1015">Disulfide bond</keyword>
<dbReference type="InterPro" id="IPR011001">
    <property type="entry name" value="Saposin-like"/>
</dbReference>
<evidence type="ECO:0000313" key="6">
    <source>
        <dbReference type="WBParaSite" id="PgB04_g159_t01"/>
    </source>
</evidence>
<accession>A0A914ZJE7</accession>